<accession>A0ABN1AUI8</accession>
<organism evidence="1 2">
    <name type="scientific">Parasphingorhabdus litoris</name>
    <dbReference type="NCBI Taxonomy" id="394733"/>
    <lineage>
        <taxon>Bacteria</taxon>
        <taxon>Pseudomonadati</taxon>
        <taxon>Pseudomonadota</taxon>
        <taxon>Alphaproteobacteria</taxon>
        <taxon>Sphingomonadales</taxon>
        <taxon>Sphingomonadaceae</taxon>
        <taxon>Parasphingorhabdus</taxon>
    </lineage>
</organism>
<dbReference type="Proteomes" id="UP001500713">
    <property type="component" value="Unassembled WGS sequence"/>
</dbReference>
<comment type="caution">
    <text evidence="1">The sequence shown here is derived from an EMBL/GenBank/DDBJ whole genome shotgun (WGS) entry which is preliminary data.</text>
</comment>
<keyword evidence="2" id="KW-1185">Reference proteome</keyword>
<name>A0ABN1AUI8_9SPHN</name>
<dbReference type="RefSeq" id="WP_229955138.1">
    <property type="nucleotide sequence ID" value="NZ_BAAAEM010000003.1"/>
</dbReference>
<protein>
    <submittedName>
        <fullName evidence="1">Nucleotidyltransferase family protein</fullName>
    </submittedName>
</protein>
<dbReference type="EMBL" id="BAAAEM010000003">
    <property type="protein sequence ID" value="GAA0484091.1"/>
    <property type="molecule type" value="Genomic_DNA"/>
</dbReference>
<evidence type="ECO:0000313" key="2">
    <source>
        <dbReference type="Proteomes" id="UP001500713"/>
    </source>
</evidence>
<sequence length="272" mass="29582">MMGEKSDDDAAPESTDAIILAGSRPGGDAMADSRGIAVKTLILVAGKAMLAHVTDTLLGHKAIGTVHLLAQDFTPFWNNADTKSLASDDRVVTHTSAATIATSIDALLDGETARYPMLITTADNVLLNDAMVDDFLGHAASSDIAIAVVEKDVLLRRYPASKRTWLKLRGGDYSGANLFYFGSPQARQILRYWAEVEQDRKKGWKILTIFGPWLLFLAVTRLLTIDQLADRVGQKLGLTIRIVKMAQAEACIDVDKESDLVQVEQILADRDG</sequence>
<dbReference type="SUPFAM" id="SSF53448">
    <property type="entry name" value="Nucleotide-diphospho-sugar transferases"/>
    <property type="match status" value="1"/>
</dbReference>
<evidence type="ECO:0000313" key="1">
    <source>
        <dbReference type="EMBL" id="GAA0484091.1"/>
    </source>
</evidence>
<gene>
    <name evidence="1" type="ORF">GCM10009096_28290</name>
</gene>
<dbReference type="InterPro" id="IPR029044">
    <property type="entry name" value="Nucleotide-diphossugar_trans"/>
</dbReference>
<dbReference type="Gene3D" id="3.90.550.10">
    <property type="entry name" value="Spore Coat Polysaccharide Biosynthesis Protein SpsA, Chain A"/>
    <property type="match status" value="1"/>
</dbReference>
<proteinExistence type="predicted"/>
<reference evidence="1 2" key="1">
    <citation type="journal article" date="2019" name="Int. J. Syst. Evol. Microbiol.">
        <title>The Global Catalogue of Microorganisms (GCM) 10K type strain sequencing project: providing services to taxonomists for standard genome sequencing and annotation.</title>
        <authorList>
            <consortium name="The Broad Institute Genomics Platform"/>
            <consortium name="The Broad Institute Genome Sequencing Center for Infectious Disease"/>
            <person name="Wu L."/>
            <person name="Ma J."/>
        </authorList>
    </citation>
    <scope>NUCLEOTIDE SEQUENCE [LARGE SCALE GENOMIC DNA]</scope>
    <source>
        <strain evidence="1 2">JCM 14162</strain>
    </source>
</reference>